<comment type="caution">
    <text evidence="2">The sequence shown here is derived from an EMBL/GenBank/DDBJ whole genome shotgun (WGS) entry which is preliminary data.</text>
</comment>
<dbReference type="RefSeq" id="WP_229346385.1">
    <property type="nucleotide sequence ID" value="NZ_JAJFAT010000015.1"/>
</dbReference>
<reference evidence="2 3" key="1">
    <citation type="submission" date="2021-10" db="EMBL/GenBank/DDBJ databases">
        <authorList>
            <person name="Grouzdev D.S."/>
            <person name="Pantiukh K.S."/>
            <person name="Krutkina M.S."/>
        </authorList>
    </citation>
    <scope>NUCLEOTIDE SEQUENCE [LARGE SCALE GENOMIC DNA]</scope>
    <source>
        <strain evidence="2 3">Z-7514</strain>
    </source>
</reference>
<proteinExistence type="predicted"/>
<feature type="domain" description="PTS EIIA type-2" evidence="1">
    <location>
        <begin position="4"/>
        <end position="151"/>
    </location>
</feature>
<evidence type="ECO:0000313" key="3">
    <source>
        <dbReference type="Proteomes" id="UP001199296"/>
    </source>
</evidence>
<dbReference type="InterPro" id="IPR051541">
    <property type="entry name" value="PTS_SugarTrans_NitroReg"/>
</dbReference>
<dbReference type="Gene3D" id="3.40.930.10">
    <property type="entry name" value="Mannitol-specific EII, Chain A"/>
    <property type="match status" value="1"/>
</dbReference>
<dbReference type="InterPro" id="IPR002178">
    <property type="entry name" value="PTS_EIIA_type-2_dom"/>
</dbReference>
<dbReference type="CDD" id="cd00211">
    <property type="entry name" value="PTS_IIA_fru"/>
    <property type="match status" value="1"/>
</dbReference>
<keyword evidence="2" id="KW-0762">Sugar transport</keyword>
<sequence length="152" mass="17489">MDKIYIDDNLIQIDLKTNKKEEVIKSLAQKMLEKNIVKNSYLDAVLKREEDYPTALKTNNINFAIPHTDPEHVKKPALAVALLNNEVNFTSMENYEEEIGVKLVFLMAITEPKKQVKTLKKLIELMQNPKITNKILAVKSKEQLAEILQENL</sequence>
<dbReference type="SUPFAM" id="SSF55804">
    <property type="entry name" value="Phoshotransferase/anion transport protein"/>
    <property type="match status" value="1"/>
</dbReference>
<dbReference type="Pfam" id="PF00359">
    <property type="entry name" value="PTS_EIIA_2"/>
    <property type="match status" value="1"/>
</dbReference>
<dbReference type="PANTHER" id="PTHR47738">
    <property type="entry name" value="PTS SYSTEM FRUCTOSE-LIKE EIIA COMPONENT-RELATED"/>
    <property type="match status" value="1"/>
</dbReference>
<dbReference type="PANTHER" id="PTHR47738:SF3">
    <property type="entry name" value="PHOSPHOTRANSFERASE SYSTEM MANNITOL_FRUCTOSE-SPECIFIC IIA DOMAIN CONTAINING PROTEIN"/>
    <property type="match status" value="1"/>
</dbReference>
<dbReference type="PROSITE" id="PS51094">
    <property type="entry name" value="PTS_EIIA_TYPE_2"/>
    <property type="match status" value="1"/>
</dbReference>
<dbReference type="Proteomes" id="UP001199296">
    <property type="component" value="Unassembled WGS sequence"/>
</dbReference>
<gene>
    <name evidence="2" type="ORF">LJ207_10150</name>
</gene>
<evidence type="ECO:0000313" key="2">
    <source>
        <dbReference type="EMBL" id="MCC3145684.1"/>
    </source>
</evidence>
<keyword evidence="3" id="KW-1185">Reference proteome</keyword>
<dbReference type="InterPro" id="IPR016152">
    <property type="entry name" value="PTrfase/Anion_transptr"/>
</dbReference>
<dbReference type="EMBL" id="JAJFAT010000015">
    <property type="protein sequence ID" value="MCC3145684.1"/>
    <property type="molecule type" value="Genomic_DNA"/>
</dbReference>
<organism evidence="2 3">
    <name type="scientific">Halanaerobium polyolivorans</name>
    <dbReference type="NCBI Taxonomy" id="2886943"/>
    <lineage>
        <taxon>Bacteria</taxon>
        <taxon>Bacillati</taxon>
        <taxon>Bacillota</taxon>
        <taxon>Clostridia</taxon>
        <taxon>Halanaerobiales</taxon>
        <taxon>Halanaerobiaceae</taxon>
        <taxon>Halanaerobium</taxon>
    </lineage>
</organism>
<dbReference type="AlphaFoldDB" id="A0AAW4X1J7"/>
<evidence type="ECO:0000259" key="1">
    <source>
        <dbReference type="PROSITE" id="PS51094"/>
    </source>
</evidence>
<accession>A0AAW4X1J7</accession>
<name>A0AAW4X1J7_9FIRM</name>
<keyword evidence="2" id="KW-0813">Transport</keyword>
<protein>
    <submittedName>
        <fullName evidence="2">PTS sugar transporter subunit IIA</fullName>
    </submittedName>
</protein>